<dbReference type="GO" id="GO:0009897">
    <property type="term" value="C:external side of plasma membrane"/>
    <property type="evidence" value="ECO:0007669"/>
    <property type="project" value="TreeGrafter"/>
</dbReference>
<dbReference type="Gene3D" id="1.20.5.930">
    <property type="entry name" value="Bicelle-embedded integrin alpha(iib) transmembrane segment"/>
    <property type="match status" value="1"/>
</dbReference>
<dbReference type="InterPro" id="IPR028994">
    <property type="entry name" value="Integrin_alpha_N"/>
</dbReference>
<dbReference type="InterPro" id="IPR018184">
    <property type="entry name" value="Integrin_alpha_C_CS"/>
</dbReference>
<dbReference type="InterPro" id="IPR013649">
    <property type="entry name" value="Integrin_alpha_Ig-like_1"/>
</dbReference>
<keyword evidence="11 16" id="KW-0472">Membrane</keyword>
<dbReference type="CDD" id="cd01469">
    <property type="entry name" value="vWA_integrins_alpha_subunit"/>
    <property type="match status" value="1"/>
</dbReference>
<evidence type="ECO:0000256" key="7">
    <source>
        <dbReference type="ARBA" id="ARBA00022837"/>
    </source>
</evidence>
<dbReference type="Pfam" id="PF00357">
    <property type="entry name" value="Integrin_alpha"/>
    <property type="match status" value="1"/>
</dbReference>
<feature type="region of interest" description="Disordered" evidence="17">
    <location>
        <begin position="226"/>
        <end position="246"/>
    </location>
</feature>
<dbReference type="PANTHER" id="PTHR23220:SF132">
    <property type="entry name" value="INTEGRIN ALPHA-D"/>
    <property type="match status" value="1"/>
</dbReference>
<dbReference type="GO" id="GO:0034113">
    <property type="term" value="P:heterotypic cell-cell adhesion"/>
    <property type="evidence" value="ECO:0007669"/>
    <property type="project" value="Ensembl"/>
</dbReference>
<dbReference type="PRINTS" id="PR01185">
    <property type="entry name" value="INTEGRINA"/>
</dbReference>
<keyword evidence="3 16" id="KW-0812">Transmembrane</keyword>
<keyword evidence="7" id="KW-0106">Calcium</keyword>
<feature type="domain" description="VWFA" evidence="18">
    <location>
        <begin position="23"/>
        <end position="204"/>
    </location>
</feature>
<evidence type="ECO:0000256" key="10">
    <source>
        <dbReference type="ARBA" id="ARBA00023037"/>
    </source>
</evidence>
<dbReference type="Pfam" id="PF08441">
    <property type="entry name" value="Integrin_A_Ig_1"/>
    <property type="match status" value="1"/>
</dbReference>
<evidence type="ECO:0000259" key="18">
    <source>
        <dbReference type="PROSITE" id="PS50234"/>
    </source>
</evidence>
<dbReference type="EMBL" id="AAPE02050900">
    <property type="status" value="NOT_ANNOTATED_CDS"/>
    <property type="molecule type" value="Genomic_DNA"/>
</dbReference>
<feature type="compositionally biased region" description="Polar residues" evidence="17">
    <location>
        <begin position="977"/>
        <end position="988"/>
    </location>
</feature>
<reference evidence="19" key="3">
    <citation type="submission" date="2025-09" db="UniProtKB">
        <authorList>
            <consortium name="Ensembl"/>
        </authorList>
    </citation>
    <scope>IDENTIFICATION</scope>
</reference>
<dbReference type="PRINTS" id="PR00453">
    <property type="entry name" value="VWFADOMAIN"/>
</dbReference>
<evidence type="ECO:0000256" key="11">
    <source>
        <dbReference type="ARBA" id="ARBA00023136"/>
    </source>
</evidence>
<reference evidence="19 20" key="1">
    <citation type="journal article" date="2011" name="Nature">
        <title>A high-resolution map of human evolutionary constraint using 29 mammals.</title>
        <authorList>
            <person name="Lindblad-Toh K."/>
            <person name="Garber M."/>
            <person name="Zuk O."/>
            <person name="Lin M.F."/>
            <person name="Parker B.J."/>
            <person name="Washietl S."/>
            <person name="Kheradpour P."/>
            <person name="Ernst J."/>
            <person name="Jordan G."/>
            <person name="Mauceli E."/>
            <person name="Ward L.D."/>
            <person name="Lowe C.B."/>
            <person name="Holloway A.K."/>
            <person name="Clamp M."/>
            <person name="Gnerre S."/>
            <person name="Alfoldi J."/>
            <person name="Beal K."/>
            <person name="Chang J."/>
            <person name="Clawson H."/>
            <person name="Cuff J."/>
            <person name="Di Palma F."/>
            <person name="Fitzgerald S."/>
            <person name="Flicek P."/>
            <person name="Guttman M."/>
            <person name="Hubisz M.J."/>
            <person name="Jaffe D.B."/>
            <person name="Jungreis I."/>
            <person name="Kent W.J."/>
            <person name="Kostka D."/>
            <person name="Lara M."/>
            <person name="Martins A.L."/>
            <person name="Massingham T."/>
            <person name="Moltke I."/>
            <person name="Raney B.J."/>
            <person name="Rasmussen M.D."/>
            <person name="Robinson J."/>
            <person name="Stark A."/>
            <person name="Vilella A.J."/>
            <person name="Wen J."/>
            <person name="Xie X."/>
            <person name="Zody M.C."/>
            <person name="Baldwin J."/>
            <person name="Bloom T."/>
            <person name="Chin C.W."/>
            <person name="Heiman D."/>
            <person name="Nicol R."/>
            <person name="Nusbaum C."/>
            <person name="Young S."/>
            <person name="Wilkinson J."/>
            <person name="Worley K.C."/>
            <person name="Kovar C.L."/>
            <person name="Muzny D.M."/>
            <person name="Gibbs R.A."/>
            <person name="Cree A."/>
            <person name="Dihn H.H."/>
            <person name="Fowler G."/>
            <person name="Jhangiani S."/>
            <person name="Joshi V."/>
            <person name="Lee S."/>
            <person name="Lewis L.R."/>
            <person name="Nazareth L.V."/>
            <person name="Okwuonu G."/>
            <person name="Santibanez J."/>
            <person name="Warren W.C."/>
            <person name="Mardis E.R."/>
            <person name="Weinstock G.M."/>
            <person name="Wilson R.K."/>
            <person name="Delehaunty K."/>
            <person name="Dooling D."/>
            <person name="Fronik C."/>
            <person name="Fulton L."/>
            <person name="Fulton B."/>
            <person name="Graves T."/>
            <person name="Minx P."/>
            <person name="Sodergren E."/>
            <person name="Birney E."/>
            <person name="Margulies E.H."/>
            <person name="Herrero J."/>
            <person name="Green E.D."/>
            <person name="Haussler D."/>
            <person name="Siepel A."/>
            <person name="Goldman N."/>
            <person name="Pollard K.S."/>
            <person name="Pedersen J.S."/>
            <person name="Lander E.S."/>
            <person name="Kellis M."/>
        </authorList>
    </citation>
    <scope>NUCLEOTIDE SEQUENCE [LARGE SCALE GENOMIC DNA]</scope>
</reference>
<dbReference type="PROSITE" id="PS51470">
    <property type="entry name" value="FG_GAP"/>
    <property type="match status" value="3"/>
</dbReference>
<evidence type="ECO:0000256" key="8">
    <source>
        <dbReference type="ARBA" id="ARBA00022889"/>
    </source>
</evidence>
<evidence type="ECO:0000256" key="14">
    <source>
        <dbReference type="ARBA" id="ARBA00023180"/>
    </source>
</evidence>
<keyword evidence="20" id="KW-1185">Reference proteome</keyword>
<dbReference type="SUPFAM" id="SSF53300">
    <property type="entry name" value="vWA-like"/>
    <property type="match status" value="1"/>
</dbReference>
<keyword evidence="4" id="KW-0479">Metal-binding</keyword>
<dbReference type="Pfam" id="PF20805">
    <property type="entry name" value="Integrin_A_Ig_2"/>
    <property type="match status" value="1"/>
</dbReference>
<comment type="subcellular location">
    <subcellularLocation>
        <location evidence="1 16">Membrane</location>
        <topology evidence="1 16">Single-pass type I membrane protein</topology>
    </subcellularLocation>
</comment>
<dbReference type="Gene3D" id="2.60.40.1510">
    <property type="entry name" value="ntegrin, alpha v. Chain A, domain 3"/>
    <property type="match status" value="1"/>
</dbReference>
<evidence type="ECO:0000313" key="20">
    <source>
        <dbReference type="Proteomes" id="UP000001074"/>
    </source>
</evidence>
<dbReference type="PROSITE" id="PS00242">
    <property type="entry name" value="INTEGRIN_ALPHA"/>
    <property type="match status" value="1"/>
</dbReference>
<dbReference type="Proteomes" id="UP000001074">
    <property type="component" value="Unassembled WGS sequence"/>
</dbReference>
<dbReference type="STRING" id="59463.ENSMLUP00000020096"/>
<dbReference type="HOGENOM" id="CLU_004111_3_0_1"/>
<evidence type="ECO:0000256" key="3">
    <source>
        <dbReference type="ARBA" id="ARBA00022692"/>
    </source>
</evidence>
<feature type="repeat" description="FG-GAP" evidence="15">
    <location>
        <begin position="399"/>
        <end position="459"/>
    </location>
</feature>
<keyword evidence="10 16" id="KW-0401">Integrin</keyword>
<dbReference type="Pfam" id="PF01839">
    <property type="entry name" value="FG-GAP"/>
    <property type="match status" value="1"/>
</dbReference>
<protein>
    <submittedName>
        <fullName evidence="19">Integrin subunit alpha D</fullName>
    </submittedName>
</protein>
<evidence type="ECO:0000256" key="15">
    <source>
        <dbReference type="PROSITE-ProRule" id="PRU00803"/>
    </source>
</evidence>
<feature type="transmembrane region" description="Helical" evidence="16">
    <location>
        <begin position="933"/>
        <end position="957"/>
    </location>
</feature>
<dbReference type="InterPro" id="IPR013519">
    <property type="entry name" value="Int_alpha_beta-p"/>
</dbReference>
<dbReference type="Gene3D" id="2.130.10.130">
    <property type="entry name" value="Integrin alpha, N-terminal"/>
    <property type="match status" value="1"/>
</dbReference>
<dbReference type="AlphaFoldDB" id="G1Q8R3"/>
<dbReference type="eggNOG" id="KOG3637">
    <property type="taxonomic scope" value="Eukaryota"/>
</dbReference>
<keyword evidence="8 16" id="KW-0130">Cell adhesion</keyword>
<dbReference type="Pfam" id="PF21520">
    <property type="entry name" value="ITGAX-like_Ig_3"/>
    <property type="match status" value="1"/>
</dbReference>
<dbReference type="SMART" id="SM00327">
    <property type="entry name" value="VWA"/>
    <property type="match status" value="1"/>
</dbReference>
<dbReference type="GeneTree" id="ENSGT00940000160953"/>
<keyword evidence="14" id="KW-0325">Glycoprotein</keyword>
<dbReference type="EMBL" id="AAPE02050898">
    <property type="status" value="NOT_ANNOTATED_CDS"/>
    <property type="molecule type" value="Genomic_DNA"/>
</dbReference>
<dbReference type="EMBL" id="AAPE02050899">
    <property type="status" value="NOT_ANNOTATED_CDS"/>
    <property type="molecule type" value="Genomic_DNA"/>
</dbReference>
<evidence type="ECO:0000256" key="4">
    <source>
        <dbReference type="ARBA" id="ARBA00022723"/>
    </source>
</evidence>
<evidence type="ECO:0000256" key="9">
    <source>
        <dbReference type="ARBA" id="ARBA00022989"/>
    </source>
</evidence>
<evidence type="ECO:0000313" key="19">
    <source>
        <dbReference type="Ensembl" id="ENSMLUP00000020096.1"/>
    </source>
</evidence>
<dbReference type="InterPro" id="IPR013517">
    <property type="entry name" value="FG-GAP"/>
</dbReference>
<dbReference type="InterPro" id="IPR000413">
    <property type="entry name" value="Integrin_alpha"/>
</dbReference>
<evidence type="ECO:0000256" key="2">
    <source>
        <dbReference type="ARBA" id="ARBA00008054"/>
    </source>
</evidence>
<keyword evidence="9 16" id="KW-1133">Transmembrane helix</keyword>
<dbReference type="Pfam" id="PF00092">
    <property type="entry name" value="VWA"/>
    <property type="match status" value="1"/>
</dbReference>
<dbReference type="InterPro" id="IPR048285">
    <property type="entry name" value="Integrin_alpha_Ig-like_2"/>
</dbReference>
<dbReference type="GO" id="GO:0033627">
    <property type="term" value="P:cell adhesion mediated by integrin"/>
    <property type="evidence" value="ECO:0007669"/>
    <property type="project" value="TreeGrafter"/>
</dbReference>
<evidence type="ECO:0000256" key="12">
    <source>
        <dbReference type="ARBA" id="ARBA00023157"/>
    </source>
</evidence>
<keyword evidence="12" id="KW-1015">Disulfide bond</keyword>
<dbReference type="InterPro" id="IPR002035">
    <property type="entry name" value="VWF_A"/>
</dbReference>
<feature type="repeat" description="FG-GAP" evidence="15">
    <location>
        <begin position="336"/>
        <end position="394"/>
    </location>
</feature>
<dbReference type="Gene3D" id="2.60.40.1530">
    <property type="entry name" value="ntegrin, alpha v. Chain A, domain 4"/>
    <property type="match status" value="1"/>
</dbReference>
<dbReference type="PROSITE" id="PS50234">
    <property type="entry name" value="VWFA"/>
    <property type="match status" value="1"/>
</dbReference>
<dbReference type="Gene3D" id="3.40.50.410">
    <property type="entry name" value="von Willebrand factor, type A domain"/>
    <property type="match status" value="1"/>
</dbReference>
<dbReference type="GO" id="GO:0008305">
    <property type="term" value="C:integrin complex"/>
    <property type="evidence" value="ECO:0007669"/>
    <property type="project" value="InterPro"/>
</dbReference>
<dbReference type="InterPro" id="IPR032695">
    <property type="entry name" value="Integrin_dom_sf"/>
</dbReference>
<comment type="similarity">
    <text evidence="2 16">Belongs to the integrin alpha chain family.</text>
</comment>
<proteinExistence type="inferred from homology"/>
<gene>
    <name evidence="19" type="primary">ITGAD</name>
</gene>
<sequence>MAPTRASLGLPSLSTECPHREMDIVFLIDGSGSIGQIDFKQMKNFVRAVMGQFKGTSTLFSLMQYSNIMETHFTFTQFQASPGPQSLLEPIVQLKGLTFTASAIQMVVKDLFHSRNGARKSAKKILIVITDGQKYRDPLEYSDVIPQAERAGIVRYAIGVGGAFEERAARQELDTIGSAPARDHVFKGEFAALGSIQKQLQEKIFAVEGKWGKSWGLSTEGAPTHLSPAGLRSIPGHSSPQTEPKPQTTPFFLLLGALRSLASGAFSRLSHRNQSKTSSASSSRLALLRGSLCSVDVDRDGSSDLLIGLPHYYEPTRGGQVSMCPFPRGRARWQCRAILRGEQGHPWGRFGAALTAMGDVNGDKLTDVAIGAPGEEENRGAVYLFHGASGPGISPSHSQRIAGSQLSPRLQSFGQSLSGGQDLTQDGLADLAVGSRGHVLLLRSRPVLSVGVAIRFAPSEVGQAEYLCLEEAPSPLEAASATVCLTIHKSSPDQLGDVRSSVRYDLALDPGRLISRAIFEETKNWTLTRRKILGLGEHCESLKLFLSGCVEDVVSPIVLRVNFSLVGQPIPSAQNLRPVLAVGSQDLFTASLPFKKNCGQDHLCEGDLNVNLSFSGLQALVVGSSLELNMTVAVWNEGEDSYRTVINFYYPAGLSYRRVLVTQKQPHQRPLHLACEAVPTGSESLRSSSCSINHPIFREGSKGTFMVTFDVFYKATLGDTLLLRANVSSENNKPTTNKTTFQLELPVKYAVYTVISRKEESTKYFNFSTSDVKSRKEAEHRYHVNNLSQRDLAISVHFWVPVLLNGVAVWDVAAVASSQNLSCVSEMEPPQHSDFQTRIPRSLVLDCSAAACRRFRCDVPSFGTQEELDFTLKGNLSFGWVSQTLQKKVSVVSVAEITFDRSVYAQLPGQEASLRAQMEMVLEEYEVYDPLPLVVGSCVGGLLLLALITATLFKLGFFKRRYKEMMADTRGARLPEGSTSSPKPAQRP</sequence>
<dbReference type="GO" id="GO:0007160">
    <property type="term" value="P:cell-matrix adhesion"/>
    <property type="evidence" value="ECO:0007669"/>
    <property type="project" value="TreeGrafter"/>
</dbReference>
<name>G1Q8R3_MYOLU</name>
<dbReference type="Ensembl" id="ENSMLUT00000023685.1">
    <property type="protein sequence ID" value="ENSMLUP00000020096.1"/>
    <property type="gene ID" value="ENSMLUG00000025206.1"/>
</dbReference>
<feature type="repeat" description="FG-GAP" evidence="15">
    <location>
        <begin position="274"/>
        <end position="333"/>
    </location>
</feature>
<keyword evidence="13 16" id="KW-0675">Receptor</keyword>
<dbReference type="SUPFAM" id="SSF69179">
    <property type="entry name" value="Integrin domains"/>
    <property type="match status" value="3"/>
</dbReference>
<dbReference type="OMA" id="EHRYHVN"/>
<reference evidence="19" key="2">
    <citation type="submission" date="2025-08" db="UniProtKB">
        <authorList>
            <consortium name="Ensembl"/>
        </authorList>
    </citation>
    <scope>IDENTIFICATION</scope>
</reference>
<accession>G1Q8R3</accession>
<dbReference type="SUPFAM" id="SSF69318">
    <property type="entry name" value="Integrin alpha N-terminal domain"/>
    <property type="match status" value="1"/>
</dbReference>
<dbReference type="FunCoup" id="G1Q8R3">
    <property type="interactions" value="363"/>
</dbReference>
<dbReference type="GO" id="GO:0046872">
    <property type="term" value="F:metal ion binding"/>
    <property type="evidence" value="ECO:0007669"/>
    <property type="project" value="UniProtKB-KW"/>
</dbReference>
<evidence type="ECO:0000256" key="6">
    <source>
        <dbReference type="ARBA" id="ARBA00022737"/>
    </source>
</evidence>
<dbReference type="SMART" id="SM00191">
    <property type="entry name" value="Int_alpha"/>
    <property type="match status" value="3"/>
</dbReference>
<dbReference type="PANTHER" id="PTHR23220">
    <property type="entry name" value="INTEGRIN ALPHA"/>
    <property type="match status" value="1"/>
</dbReference>
<keyword evidence="6" id="KW-0677">Repeat</keyword>
<dbReference type="Gene3D" id="2.60.40.1460">
    <property type="entry name" value="Integrin domains. Chain A, domain 2"/>
    <property type="match status" value="1"/>
</dbReference>
<dbReference type="InterPro" id="IPR048633">
    <property type="entry name" value="ITGAX-like_Ig_3"/>
</dbReference>
<organism evidence="19 20">
    <name type="scientific">Myotis lucifugus</name>
    <name type="common">Little brown bat</name>
    <dbReference type="NCBI Taxonomy" id="59463"/>
    <lineage>
        <taxon>Eukaryota</taxon>
        <taxon>Metazoa</taxon>
        <taxon>Chordata</taxon>
        <taxon>Craniata</taxon>
        <taxon>Vertebrata</taxon>
        <taxon>Euteleostomi</taxon>
        <taxon>Mammalia</taxon>
        <taxon>Eutheria</taxon>
        <taxon>Laurasiatheria</taxon>
        <taxon>Chiroptera</taxon>
        <taxon>Yangochiroptera</taxon>
        <taxon>Vespertilionidae</taxon>
        <taxon>Myotis</taxon>
    </lineage>
</organism>
<dbReference type="InterPro" id="IPR036465">
    <property type="entry name" value="vWFA_dom_sf"/>
</dbReference>
<dbReference type="InParanoid" id="G1Q8R3"/>
<dbReference type="GO" id="GO:0005178">
    <property type="term" value="F:integrin binding"/>
    <property type="evidence" value="ECO:0007669"/>
    <property type="project" value="TreeGrafter"/>
</dbReference>
<evidence type="ECO:0000256" key="1">
    <source>
        <dbReference type="ARBA" id="ARBA00004479"/>
    </source>
</evidence>
<evidence type="ECO:0000256" key="13">
    <source>
        <dbReference type="ARBA" id="ARBA00023170"/>
    </source>
</evidence>
<feature type="compositionally biased region" description="Polar residues" evidence="17">
    <location>
        <begin position="236"/>
        <end position="246"/>
    </location>
</feature>
<feature type="region of interest" description="Disordered" evidence="17">
    <location>
        <begin position="969"/>
        <end position="988"/>
    </location>
</feature>
<evidence type="ECO:0000256" key="5">
    <source>
        <dbReference type="ARBA" id="ARBA00022729"/>
    </source>
</evidence>
<keyword evidence="5" id="KW-0732">Signal</keyword>
<evidence type="ECO:0000256" key="16">
    <source>
        <dbReference type="RuleBase" id="RU003762"/>
    </source>
</evidence>
<evidence type="ECO:0000256" key="17">
    <source>
        <dbReference type="SAM" id="MobiDB-lite"/>
    </source>
</evidence>
<dbReference type="GO" id="GO:0007229">
    <property type="term" value="P:integrin-mediated signaling pathway"/>
    <property type="evidence" value="ECO:0007669"/>
    <property type="project" value="UniProtKB-KW"/>
</dbReference>